<feature type="region of interest" description="Disordered" evidence="1">
    <location>
        <begin position="681"/>
        <end position="706"/>
    </location>
</feature>
<sequence length="706" mass="81244">MDYIIEMQLLREKTEKEITDEIKRGEYRGHSHLYNLAVRNSDTGKLVGLMGEEGFSNVDEEHIQKIAEKYAMRKKERPQTIRVRDLSDGFSVMKSLDKKYDFKPSLSVPQAIEQTNAVEAASETVEQQLPPDNYYLHQIFGSEEPKQEQEQKQEPKQVPPDNYYLQQIFGNQVEPVQERSDVKQAQEPELKLPPPLPVVDVNLTWKGNKWVVEAKQKVEDKTPAKANVAMPMDVEKAQGKRVEKAPAKPPKIFNEARKQAIEQPGLTEAQQNFYKTPMEIYEQEKPKTYLEEIGEVMKNVPKASIATNKDVQNILGSLRSIRAKYYGSVQEQEKTRQAEKQKQPVEKVAVPAHIQKRLDAYADKYDRRLSKRLSKIEQGLESLLEKASVEEKGIKLPDQHDGYIEKTRFDNLLTPEAAARLMVANVDNQASVQLNPLELHLDITKSVERATNSMLTHYLPPKEQFVHNRGATQDHIQDMAQNGIKPIEFDLPRDFFMNTRNRETRLAFFQGNNMTTGEYMLKYEQASREGFDQKKGIVIVDAFAHAQVKNAMDCAWREMNNTHKQELANAGDDLPFIQKKHKFETALFDWHEENWREEMTKPAAEWSSSVKESRANVHKLYEDYQTENFKRMPTVKKMFENAKSLTKSVAKSVEQVATKAAKTGIQNLQEGMEKIQDKFKIQKPEPKSVPTEADVKKKVAVLRKSK</sequence>
<organism evidence="2 3">
    <name type="scientific">Burkholderia cenocepacia</name>
    <dbReference type="NCBI Taxonomy" id="95486"/>
    <lineage>
        <taxon>Bacteria</taxon>
        <taxon>Pseudomonadati</taxon>
        <taxon>Pseudomonadota</taxon>
        <taxon>Betaproteobacteria</taxon>
        <taxon>Burkholderiales</taxon>
        <taxon>Burkholderiaceae</taxon>
        <taxon>Burkholderia</taxon>
        <taxon>Burkholderia cepacia complex</taxon>
    </lineage>
</organism>
<dbReference type="EMBL" id="JYMX02000008">
    <property type="protein sequence ID" value="MCW3712141.1"/>
    <property type="molecule type" value="Genomic_DNA"/>
</dbReference>
<dbReference type="Proteomes" id="UP000191686">
    <property type="component" value="Unassembled WGS sequence"/>
</dbReference>
<reference evidence="2 3" key="2">
    <citation type="journal article" date="2017" name="Front. Microbiol.">
        <title>Genomics Reveals a Unique Clone of Burkholderia cenocepacia Harboring an Actively Excising Novel Genomic Island.</title>
        <authorList>
            <person name="Patil P.P."/>
            <person name="Mali S."/>
            <person name="Midha S."/>
            <person name="Gautam V."/>
            <person name="Dash L."/>
            <person name="Kumar S."/>
            <person name="Shastri J."/>
            <person name="Singhal L."/>
            <person name="Patil P.B."/>
        </authorList>
    </citation>
    <scope>NUCLEOTIDE SEQUENCE [LARGE SCALE GENOMIC DNA]</scope>
    <source>
        <strain evidence="2 3">BC-19</strain>
    </source>
</reference>
<gene>
    <name evidence="2" type="ORF">UE95_012665</name>
</gene>
<dbReference type="RefSeq" id="WP_143262436.1">
    <property type="nucleotide sequence ID" value="NZ_JYMX02000008.1"/>
</dbReference>
<dbReference type="AlphaFoldDB" id="A0ABD4UDI8"/>
<protein>
    <recommendedName>
        <fullName evidence="4">Large polyvalent protein-associated domain-containing protein</fullName>
    </recommendedName>
</protein>
<evidence type="ECO:0008006" key="4">
    <source>
        <dbReference type="Google" id="ProtNLM"/>
    </source>
</evidence>
<evidence type="ECO:0000313" key="3">
    <source>
        <dbReference type="Proteomes" id="UP000191686"/>
    </source>
</evidence>
<accession>A0ABD4UDI8</accession>
<name>A0ABD4UDI8_9BURK</name>
<comment type="caution">
    <text evidence="2">The sequence shown here is derived from an EMBL/GenBank/DDBJ whole genome shotgun (WGS) entry which is preliminary data.</text>
</comment>
<evidence type="ECO:0000256" key="1">
    <source>
        <dbReference type="SAM" id="MobiDB-lite"/>
    </source>
</evidence>
<evidence type="ECO:0000313" key="2">
    <source>
        <dbReference type="EMBL" id="MCW3712141.1"/>
    </source>
</evidence>
<reference evidence="2 3" key="1">
    <citation type="journal article" date="2017" name="Front. Microbiol.">
        <title>Genomics reveals a unique clone of Burkholderia cenocepacia harbouring an actively excising novel genomic island.</title>
        <authorList>
            <person name="Patil P."/>
            <person name="Mali S."/>
            <person name="Midha S."/>
            <person name="Gautam V."/>
            <person name="Dash L."/>
            <person name="Kumar S."/>
            <person name="Shastri J."/>
            <person name="Singhal L."/>
            <person name="Patil P.B."/>
        </authorList>
    </citation>
    <scope>NUCLEOTIDE SEQUENCE [LARGE SCALE GENOMIC DNA]</scope>
    <source>
        <strain evidence="2 3">BC-19</strain>
    </source>
</reference>
<proteinExistence type="predicted"/>